<evidence type="ECO:0000256" key="2">
    <source>
        <dbReference type="SAM" id="Phobius"/>
    </source>
</evidence>
<dbReference type="PANTHER" id="PTHR31102:SF1">
    <property type="entry name" value="CATION_H+ EXCHANGER DOMAIN-CONTAINING PROTEIN"/>
    <property type="match status" value="1"/>
</dbReference>
<dbReference type="STRING" id="166423.A0A0M9A2F7"/>
<accession>A0A0M9A2F7</accession>
<feature type="transmembrane region" description="Helical" evidence="2">
    <location>
        <begin position="197"/>
        <end position="220"/>
    </location>
</feature>
<dbReference type="PANTHER" id="PTHR31102">
    <property type="match status" value="1"/>
</dbReference>
<keyword evidence="4" id="KW-1185">Reference proteome</keyword>
<feature type="transmembrane region" description="Helical" evidence="2">
    <location>
        <begin position="279"/>
        <end position="296"/>
    </location>
</feature>
<dbReference type="InterPro" id="IPR051843">
    <property type="entry name" value="CPA1_transporter"/>
</dbReference>
<keyword evidence="2" id="KW-1133">Transmembrane helix</keyword>
<feature type="transmembrane region" description="Helical" evidence="2">
    <location>
        <begin position="358"/>
        <end position="376"/>
    </location>
</feature>
<evidence type="ECO:0000313" key="3">
    <source>
        <dbReference type="EMBL" id="KOX74563.1"/>
    </source>
</evidence>
<dbReference type="Proteomes" id="UP000053105">
    <property type="component" value="Unassembled WGS sequence"/>
</dbReference>
<reference evidence="3 4" key="1">
    <citation type="submission" date="2015-07" db="EMBL/GenBank/DDBJ databases">
        <title>The genome of Melipona quadrifasciata.</title>
        <authorList>
            <person name="Pan H."/>
            <person name="Kapheim K."/>
        </authorList>
    </citation>
    <scope>NUCLEOTIDE SEQUENCE [LARGE SCALE GENOMIC DNA]</scope>
    <source>
        <strain evidence="3">0111107301</strain>
        <tissue evidence="3">Whole body</tissue>
    </source>
</reference>
<feature type="transmembrane region" description="Helical" evidence="2">
    <location>
        <begin position="166"/>
        <end position="191"/>
    </location>
</feature>
<evidence type="ECO:0000313" key="4">
    <source>
        <dbReference type="Proteomes" id="UP000053105"/>
    </source>
</evidence>
<feature type="transmembrane region" description="Helical" evidence="2">
    <location>
        <begin position="388"/>
        <end position="409"/>
    </location>
</feature>
<dbReference type="EMBL" id="KQ435784">
    <property type="protein sequence ID" value="KOX74563.1"/>
    <property type="molecule type" value="Genomic_DNA"/>
</dbReference>
<feature type="transmembrane region" description="Helical" evidence="2">
    <location>
        <begin position="51"/>
        <end position="71"/>
    </location>
</feature>
<dbReference type="AlphaFoldDB" id="A0A0M9A2F7"/>
<dbReference type="OrthoDB" id="423807at2759"/>
<sequence length="555" mass="62430">MDNDVEGDYLEEDITCCHRVTIFPAAIRNAVVTKPVVTTRFGLESITWAKLFHYATVATVVTIGWAVLYFVLNDTMLPGNDGFGLYVLAIFSWWLGWCLSSIPYLQLPPVFGMLVAGLIVRNSGLYNIHEELGVATTSKIRTFCLTFITIRAGLQLSTTSLTKHTIFILILAIVPCTVEVLVLSICCRYVLSYHWDWSVMAGTILGCMSPVITMNCILALAERGYGENNGLATILCTAASIDVVHVISLFTICYSIVFANDECRSKWWYYVTSVCVRDTILGIVTGILLGAWFVFVPHRSHKYSNWFRMICLVLGSLKKTKLTISGGGYLASLVMSFVCMIGWRILTVSFDSISFRRAIYVVWRLVQPILVGVIGADIELVNWCPSRFGLHLLCILIGLMGRSAAAYLTTWRTSFTWKERLFVVVCWLPKGSIQVCTLYTDQAALGPMAYEHLRNEKFSEELEMAEDIVKVSVVAILFLSPIGASLISRTGPILLDRATEEQRQREREMSYLRILSFLPTPVQPLTTNDRETIDRSRIDLLKLDDQPDRRVTEYS</sequence>
<keyword evidence="2" id="KW-0812">Transmembrane</keyword>
<dbReference type="GO" id="GO:0098662">
    <property type="term" value="P:inorganic cation transmembrane transport"/>
    <property type="evidence" value="ECO:0007669"/>
    <property type="project" value="TreeGrafter"/>
</dbReference>
<keyword evidence="2" id="KW-0472">Membrane</keyword>
<feature type="transmembrane region" description="Helical" evidence="2">
    <location>
        <begin position="83"/>
        <end position="105"/>
    </location>
</feature>
<protein>
    <submittedName>
        <fullName evidence="3">Sodium/hydrogen exchanger 9B1</fullName>
    </submittedName>
</protein>
<comment type="similarity">
    <text evidence="1">Belongs to the monovalent cation:proton antiporter 1 (CPA1) transporter (TC 2.A.36) family.</text>
</comment>
<feature type="transmembrane region" description="Helical" evidence="2">
    <location>
        <begin position="326"/>
        <end position="346"/>
    </location>
</feature>
<organism evidence="3 4">
    <name type="scientific">Melipona quadrifasciata</name>
    <dbReference type="NCBI Taxonomy" id="166423"/>
    <lineage>
        <taxon>Eukaryota</taxon>
        <taxon>Metazoa</taxon>
        <taxon>Ecdysozoa</taxon>
        <taxon>Arthropoda</taxon>
        <taxon>Hexapoda</taxon>
        <taxon>Insecta</taxon>
        <taxon>Pterygota</taxon>
        <taxon>Neoptera</taxon>
        <taxon>Endopterygota</taxon>
        <taxon>Hymenoptera</taxon>
        <taxon>Apocrita</taxon>
        <taxon>Aculeata</taxon>
        <taxon>Apoidea</taxon>
        <taxon>Anthophila</taxon>
        <taxon>Apidae</taxon>
        <taxon>Melipona</taxon>
    </lineage>
</organism>
<proteinExistence type="inferred from homology"/>
<feature type="transmembrane region" description="Helical" evidence="2">
    <location>
        <begin position="232"/>
        <end position="259"/>
    </location>
</feature>
<name>A0A0M9A2F7_9HYME</name>
<gene>
    <name evidence="3" type="ORF">WN51_00518</name>
</gene>
<evidence type="ECO:0000256" key="1">
    <source>
        <dbReference type="ARBA" id="ARBA00007367"/>
    </source>
</evidence>